<evidence type="ECO:0000259" key="8">
    <source>
        <dbReference type="PROSITE" id="PS50928"/>
    </source>
</evidence>
<feature type="domain" description="ABC transmembrane type-1" evidence="8">
    <location>
        <begin position="73"/>
        <end position="264"/>
    </location>
</feature>
<name>A0AAE3IT52_9BACI</name>
<feature type="transmembrane region" description="Helical" evidence="7">
    <location>
        <begin position="144"/>
        <end position="163"/>
    </location>
</feature>
<keyword evidence="2 7" id="KW-0813">Transport</keyword>
<accession>A0AAE3IT52</accession>
<feature type="transmembrane region" description="Helical" evidence="7">
    <location>
        <begin position="184"/>
        <end position="205"/>
    </location>
</feature>
<evidence type="ECO:0000256" key="5">
    <source>
        <dbReference type="ARBA" id="ARBA00022989"/>
    </source>
</evidence>
<dbReference type="AlphaFoldDB" id="A0AAE3IT52"/>
<dbReference type="EMBL" id="JAOUSF010000002">
    <property type="protein sequence ID" value="MCU9613173.1"/>
    <property type="molecule type" value="Genomic_DNA"/>
</dbReference>
<evidence type="ECO:0000313" key="9">
    <source>
        <dbReference type="EMBL" id="MCU9613173.1"/>
    </source>
</evidence>
<dbReference type="Pfam" id="PF00528">
    <property type="entry name" value="BPD_transp_1"/>
    <property type="match status" value="1"/>
</dbReference>
<dbReference type="PANTHER" id="PTHR43744">
    <property type="entry name" value="ABC TRANSPORTER PERMEASE PROTEIN MG189-RELATED-RELATED"/>
    <property type="match status" value="1"/>
</dbReference>
<keyword evidence="6 7" id="KW-0472">Membrane</keyword>
<comment type="caution">
    <text evidence="9">The sequence shown here is derived from an EMBL/GenBank/DDBJ whole genome shotgun (WGS) entry which is preliminary data.</text>
</comment>
<evidence type="ECO:0000256" key="1">
    <source>
        <dbReference type="ARBA" id="ARBA00004651"/>
    </source>
</evidence>
<gene>
    <name evidence="9" type="ORF">OEV98_06360</name>
</gene>
<dbReference type="GO" id="GO:0005886">
    <property type="term" value="C:plasma membrane"/>
    <property type="evidence" value="ECO:0007669"/>
    <property type="project" value="UniProtKB-SubCell"/>
</dbReference>
<feature type="transmembrane region" description="Helical" evidence="7">
    <location>
        <begin position="243"/>
        <end position="263"/>
    </location>
</feature>
<dbReference type="InterPro" id="IPR035906">
    <property type="entry name" value="MetI-like_sf"/>
</dbReference>
<dbReference type="GO" id="GO:0055085">
    <property type="term" value="P:transmembrane transport"/>
    <property type="evidence" value="ECO:0007669"/>
    <property type="project" value="InterPro"/>
</dbReference>
<dbReference type="PROSITE" id="PS50928">
    <property type="entry name" value="ABC_TM1"/>
    <property type="match status" value="1"/>
</dbReference>
<organism evidence="9 10">
    <name type="scientific">Perspicuibacillus lycopersici</name>
    <dbReference type="NCBI Taxonomy" id="1325689"/>
    <lineage>
        <taxon>Bacteria</taxon>
        <taxon>Bacillati</taxon>
        <taxon>Bacillota</taxon>
        <taxon>Bacilli</taxon>
        <taxon>Bacillales</taxon>
        <taxon>Bacillaceae</taxon>
        <taxon>Perspicuibacillus</taxon>
    </lineage>
</organism>
<evidence type="ECO:0000256" key="3">
    <source>
        <dbReference type="ARBA" id="ARBA00022475"/>
    </source>
</evidence>
<keyword evidence="5 7" id="KW-1133">Transmembrane helix</keyword>
<evidence type="ECO:0000256" key="2">
    <source>
        <dbReference type="ARBA" id="ARBA00022448"/>
    </source>
</evidence>
<evidence type="ECO:0000313" key="10">
    <source>
        <dbReference type="Proteomes" id="UP001209318"/>
    </source>
</evidence>
<dbReference type="InterPro" id="IPR000515">
    <property type="entry name" value="MetI-like"/>
</dbReference>
<evidence type="ECO:0000256" key="7">
    <source>
        <dbReference type="RuleBase" id="RU363032"/>
    </source>
</evidence>
<keyword evidence="10" id="KW-1185">Reference proteome</keyword>
<comment type="subcellular location">
    <subcellularLocation>
        <location evidence="1 7">Cell membrane</location>
        <topology evidence="1 7">Multi-pass membrane protein</topology>
    </subcellularLocation>
</comment>
<dbReference type="SUPFAM" id="SSF161098">
    <property type="entry name" value="MetI-like"/>
    <property type="match status" value="1"/>
</dbReference>
<evidence type="ECO:0000256" key="4">
    <source>
        <dbReference type="ARBA" id="ARBA00022692"/>
    </source>
</evidence>
<keyword evidence="3" id="KW-1003">Cell membrane</keyword>
<dbReference type="PANTHER" id="PTHR43744:SF6">
    <property type="entry name" value="ABC TRANSPORTER PERMEASE PROTEIN YESQ-RELATED"/>
    <property type="match status" value="1"/>
</dbReference>
<dbReference type="CDD" id="cd06261">
    <property type="entry name" value="TM_PBP2"/>
    <property type="match status" value="1"/>
</dbReference>
<feature type="transmembrane region" description="Helical" evidence="7">
    <location>
        <begin position="110"/>
        <end position="132"/>
    </location>
</feature>
<feature type="transmembrane region" description="Helical" evidence="7">
    <location>
        <begin position="12"/>
        <end position="33"/>
    </location>
</feature>
<keyword evidence="4 7" id="KW-0812">Transmembrane</keyword>
<dbReference type="RefSeq" id="WP_263072385.1">
    <property type="nucleotide sequence ID" value="NZ_JAOUSF010000002.1"/>
</dbReference>
<protein>
    <submittedName>
        <fullName evidence="9">Carbohydrate ABC transporter permease</fullName>
    </submittedName>
</protein>
<reference evidence="9" key="1">
    <citation type="submission" date="2022-10" db="EMBL/GenBank/DDBJ databases">
        <title>Description of Fervidibacillus gen. nov. in the family Fervidibacillaceae fam. nov. with two species, Fervidibacillus albus sp. nov., and Fervidibacillus halotolerans sp. nov., isolated from tidal flat sediments.</title>
        <authorList>
            <person name="Kwon K.K."/>
            <person name="Yang S.-H."/>
        </authorList>
    </citation>
    <scope>NUCLEOTIDE SEQUENCE</scope>
    <source>
        <strain evidence="9">JCM 19140</strain>
    </source>
</reference>
<feature type="transmembrane region" description="Helical" evidence="7">
    <location>
        <begin position="77"/>
        <end position="98"/>
    </location>
</feature>
<sequence length="280" mass="31962">MNYKTTKILWKTFVWIVLIIGTIITLVPLFWMLSTALKSNAEVMQFDMVWWPEDPKWSNFVEAFTTLPFGEWTMNTIFITVFTIIGTLLSCTVVAYGFARFNVRGNKTLFIILLSTMMLPSTVTMIPQFVIFRELDWINTFYPLIVPSFFGNATFIFLLRQFFMTIPTELEDAAKMDGLGTMGILGRIILPMTLPALTTVAIFQFNGAWNDFMGPLIYLSDPDDFTLALGINFFKGENNQVQWNYLMSASVISMLPSLLIFFFGQKYFIQGINLSSGIKG</sequence>
<proteinExistence type="inferred from homology"/>
<evidence type="ECO:0000256" key="6">
    <source>
        <dbReference type="ARBA" id="ARBA00023136"/>
    </source>
</evidence>
<comment type="similarity">
    <text evidence="7">Belongs to the binding-protein-dependent transport system permease family.</text>
</comment>
<dbReference type="Proteomes" id="UP001209318">
    <property type="component" value="Unassembled WGS sequence"/>
</dbReference>
<dbReference type="Gene3D" id="1.10.3720.10">
    <property type="entry name" value="MetI-like"/>
    <property type="match status" value="1"/>
</dbReference>